<evidence type="ECO:0000313" key="3">
    <source>
        <dbReference type="Proteomes" id="UP000184330"/>
    </source>
</evidence>
<proteinExistence type="predicted"/>
<keyword evidence="3" id="KW-1185">Reference proteome</keyword>
<dbReference type="AlphaFoldDB" id="A0A1L7XI92"/>
<evidence type="ECO:0000256" key="1">
    <source>
        <dbReference type="SAM" id="MobiDB-lite"/>
    </source>
</evidence>
<dbReference type="EMBL" id="FJOG01000028">
    <property type="protein sequence ID" value="CZR64752.1"/>
    <property type="molecule type" value="Genomic_DNA"/>
</dbReference>
<dbReference type="Proteomes" id="UP000184330">
    <property type="component" value="Unassembled WGS sequence"/>
</dbReference>
<feature type="region of interest" description="Disordered" evidence="1">
    <location>
        <begin position="203"/>
        <end position="226"/>
    </location>
</feature>
<protein>
    <submittedName>
        <fullName evidence="2">Uncharacterized protein</fullName>
    </submittedName>
</protein>
<organism evidence="2 3">
    <name type="scientific">Phialocephala subalpina</name>
    <dbReference type="NCBI Taxonomy" id="576137"/>
    <lineage>
        <taxon>Eukaryota</taxon>
        <taxon>Fungi</taxon>
        <taxon>Dikarya</taxon>
        <taxon>Ascomycota</taxon>
        <taxon>Pezizomycotina</taxon>
        <taxon>Leotiomycetes</taxon>
        <taxon>Helotiales</taxon>
        <taxon>Mollisiaceae</taxon>
        <taxon>Phialocephala</taxon>
        <taxon>Phialocephala fortinii species complex</taxon>
    </lineage>
</organism>
<sequence>MSSYTALSFSNLSSNVWYSLQQNTTGMYFGCGAGSDLNGNFSLHTSANTGDTLWQFAGADLNGVAFLLRPNTCGGKDIGQSYCLNAPVHSFCDTNCTTLYPILQQCNNNSLIWDVGLSMLDGYVPQNSLIAWDPNTSEFYLLGLIPDNNTISLDPWTDQGNHMVQDEWELASVSEINDKKWSTFPADVNSAIAGSTIPTIVTTTTSSTSSTSRSSSSSSSSSPTTTYGLQTSTNFAITATQTFATSQTSSVSPTSPSKTSAAAARSELRSKKLCMLVYDVGTEGKDCGGVHKDVLKTERKK</sequence>
<evidence type="ECO:0000313" key="2">
    <source>
        <dbReference type="EMBL" id="CZR64752.1"/>
    </source>
</evidence>
<gene>
    <name evidence="2" type="ORF">PAC_14651</name>
</gene>
<accession>A0A1L7XI92</accession>
<name>A0A1L7XI92_9HELO</name>
<reference evidence="2 3" key="1">
    <citation type="submission" date="2016-03" db="EMBL/GenBank/DDBJ databases">
        <authorList>
            <person name="Ploux O."/>
        </authorList>
    </citation>
    <scope>NUCLEOTIDE SEQUENCE [LARGE SCALE GENOMIC DNA]</scope>
    <source>
        <strain evidence="2 3">UAMH 11012</strain>
    </source>
</reference>